<evidence type="ECO:0000313" key="2">
    <source>
        <dbReference type="Proteomes" id="UP000003250"/>
    </source>
</evidence>
<keyword evidence="2" id="KW-1185">Reference proteome</keyword>
<feature type="non-terminal residue" evidence="1">
    <location>
        <position position="1"/>
    </location>
</feature>
<name>H0HRW1_9HYPH</name>
<accession>H0HRW1</accession>
<reference evidence="1 2" key="1">
    <citation type="journal article" date="2012" name="J. Bacteriol.">
        <title>Draft Genome Sequence of Mesorhizobium alhagi CCNWXJ12-2T, a Novel Salt-Resistant Species Isolated from the Desert of Northwestern China.</title>
        <authorList>
            <person name="Zhou M."/>
            <person name="Chen W."/>
            <person name="Chen H."/>
            <person name="Wei G."/>
        </authorList>
    </citation>
    <scope>NUCLEOTIDE SEQUENCE [LARGE SCALE GENOMIC DNA]</scope>
    <source>
        <strain evidence="1 2">CCNWXJ12-2</strain>
    </source>
</reference>
<sequence>NGDLLISQNASHGRAERKSLAVALATPSWLDPITGTPWL</sequence>
<gene>
    <name evidence="1" type="ORF">MAXJ12_14493</name>
</gene>
<dbReference type="EMBL" id="AHAM01000118">
    <property type="protein sequence ID" value="EHK56516.1"/>
    <property type="molecule type" value="Genomic_DNA"/>
</dbReference>
<dbReference type="AlphaFoldDB" id="H0HRW1"/>
<organism evidence="1 2">
    <name type="scientific">Mesorhizobium alhagi CCNWXJ12-2</name>
    <dbReference type="NCBI Taxonomy" id="1107882"/>
    <lineage>
        <taxon>Bacteria</taxon>
        <taxon>Pseudomonadati</taxon>
        <taxon>Pseudomonadota</taxon>
        <taxon>Alphaproteobacteria</taxon>
        <taxon>Hyphomicrobiales</taxon>
        <taxon>Phyllobacteriaceae</taxon>
        <taxon>Allomesorhizobium</taxon>
    </lineage>
</organism>
<evidence type="ECO:0000313" key="1">
    <source>
        <dbReference type="EMBL" id="EHK56516.1"/>
    </source>
</evidence>
<proteinExistence type="predicted"/>
<protein>
    <submittedName>
        <fullName evidence="1">Uncharacterized protein</fullName>
    </submittedName>
</protein>
<dbReference type="Proteomes" id="UP000003250">
    <property type="component" value="Unassembled WGS sequence"/>
</dbReference>